<proteinExistence type="predicted"/>
<organism evidence="1">
    <name type="scientific">Anguilla anguilla</name>
    <name type="common">European freshwater eel</name>
    <name type="synonym">Muraena anguilla</name>
    <dbReference type="NCBI Taxonomy" id="7936"/>
    <lineage>
        <taxon>Eukaryota</taxon>
        <taxon>Metazoa</taxon>
        <taxon>Chordata</taxon>
        <taxon>Craniata</taxon>
        <taxon>Vertebrata</taxon>
        <taxon>Euteleostomi</taxon>
        <taxon>Actinopterygii</taxon>
        <taxon>Neopterygii</taxon>
        <taxon>Teleostei</taxon>
        <taxon>Anguilliformes</taxon>
        <taxon>Anguillidae</taxon>
        <taxon>Anguilla</taxon>
    </lineage>
</organism>
<dbReference type="EMBL" id="GBXM01087586">
    <property type="protein sequence ID" value="JAH20991.1"/>
    <property type="molecule type" value="Transcribed_RNA"/>
</dbReference>
<name>A0A0E9QVK1_ANGAN</name>
<accession>A0A0E9QVK1</accession>
<reference evidence="1" key="1">
    <citation type="submission" date="2014-11" db="EMBL/GenBank/DDBJ databases">
        <authorList>
            <person name="Amaro Gonzalez C."/>
        </authorList>
    </citation>
    <scope>NUCLEOTIDE SEQUENCE</scope>
</reference>
<reference evidence="1" key="2">
    <citation type="journal article" date="2015" name="Fish Shellfish Immunol.">
        <title>Early steps in the European eel (Anguilla anguilla)-Vibrio vulnificus interaction in the gills: Role of the RtxA13 toxin.</title>
        <authorList>
            <person name="Callol A."/>
            <person name="Pajuelo D."/>
            <person name="Ebbesson L."/>
            <person name="Teles M."/>
            <person name="MacKenzie S."/>
            <person name="Amaro C."/>
        </authorList>
    </citation>
    <scope>NUCLEOTIDE SEQUENCE</scope>
</reference>
<protein>
    <submittedName>
        <fullName evidence="1">Uncharacterized protein</fullName>
    </submittedName>
</protein>
<evidence type="ECO:0000313" key="1">
    <source>
        <dbReference type="EMBL" id="JAH20991.1"/>
    </source>
</evidence>
<dbReference type="AlphaFoldDB" id="A0A0E9QVK1"/>
<sequence>MAAHGGSQTFHLKKQKAHWKRKQRYFWSSSLVRACLGLKVQNLMEATYYLQRKMINTTPAHTLEYLKSQWPYLFAPRSMCTHFEMLTDINILRTGSIS</sequence>